<feature type="domain" description="PGG" evidence="3">
    <location>
        <begin position="244"/>
        <end position="279"/>
    </location>
</feature>
<feature type="compositionally biased region" description="Low complexity" evidence="2">
    <location>
        <begin position="212"/>
        <end position="226"/>
    </location>
</feature>
<dbReference type="SMART" id="SM00248">
    <property type="entry name" value="ANK"/>
    <property type="match status" value="4"/>
</dbReference>
<reference evidence="4" key="1">
    <citation type="submission" date="2005-08" db="EMBL/GenBank/DDBJ databases">
        <authorList>
            <person name="Town C.D."/>
        </authorList>
    </citation>
    <scope>NUCLEOTIDE SEQUENCE</scope>
</reference>
<dbReference type="PaxDb" id="3880-AES81697"/>
<dbReference type="AlphaFoldDB" id="A2Q5K7"/>
<dbReference type="EnsemblPlants" id="AES81697">
    <property type="protein sequence ID" value="AES81697"/>
    <property type="gene ID" value="MTR_7g099580"/>
</dbReference>
<comment type="subcellular location">
    <subcellularLocation>
        <location evidence="1">Cell membrane</location>
        <topology evidence="1">Peripheral membrane protein</topology>
        <orientation evidence="1">Cytoplasmic side</orientation>
    </subcellularLocation>
</comment>
<evidence type="ECO:0000313" key="4">
    <source>
        <dbReference type="EMBL" id="ABN08907.1"/>
    </source>
</evidence>
<evidence type="ECO:0000313" key="7">
    <source>
        <dbReference type="Proteomes" id="UP000002051"/>
    </source>
</evidence>
<evidence type="ECO:0000259" key="3">
    <source>
        <dbReference type="Pfam" id="PF13962"/>
    </source>
</evidence>
<feature type="region of interest" description="Disordered" evidence="2">
    <location>
        <begin position="206"/>
        <end position="243"/>
    </location>
</feature>
<dbReference type="SUPFAM" id="SSF48403">
    <property type="entry name" value="Ankyrin repeat"/>
    <property type="match status" value="1"/>
</dbReference>
<sequence length="342" mass="38988">MEILQDDTMRELYNASLNRSVSSLRTLIQRNPLILSKVSLYPFSITPLHIASLLGNFEFCQILLDIDPNLASEVNLEGRCPLHLVSAKRYTKIVRAILLTNSKTCFIRDKDDKIPIHFAAMRGRVEAIKELNSVMPETEIIKVMFETDDHGSILHLCVRYNHLEALKILVKLVRGNHRLRFLSVKDKEGNNVLHLVVRRAQTKDHMLSPHNDSPQPQLLPTQTSPDGTCLRTSAQHTQGNWIDKKTKEQSMVAATVIATMTFQSVISPPGGVWQEDTKHSVSFCNGSRSNKLKNRKQKLEKKRNGRERDNNNVYYAANFLYIIHTSFLHTYSQILSNNSAYV</sequence>
<proteinExistence type="predicted"/>
<evidence type="ECO:0000313" key="5">
    <source>
        <dbReference type="EMBL" id="AES81697.1"/>
    </source>
</evidence>
<reference evidence="5 7" key="4">
    <citation type="journal article" date="2014" name="BMC Genomics">
        <title>An improved genome release (version Mt4.0) for the model legume Medicago truncatula.</title>
        <authorList>
            <person name="Tang H."/>
            <person name="Krishnakumar V."/>
            <person name="Bidwell S."/>
            <person name="Rosen B."/>
            <person name="Chan A."/>
            <person name="Zhou S."/>
            <person name="Gentzbittel L."/>
            <person name="Childs K.L."/>
            <person name="Yandell M."/>
            <person name="Gundlach H."/>
            <person name="Mayer K.F."/>
            <person name="Schwartz D.C."/>
            <person name="Town C.D."/>
        </authorList>
    </citation>
    <scope>GENOME REANNOTATION</scope>
    <source>
        <strain evidence="6 7">cv. Jemalong A17</strain>
    </source>
</reference>
<protein>
    <submittedName>
        <fullName evidence="4 5">Ankyrin</fullName>
    </submittedName>
</protein>
<dbReference type="InterPro" id="IPR026961">
    <property type="entry name" value="PGG_dom"/>
</dbReference>
<dbReference type="Pfam" id="PF13962">
    <property type="entry name" value="PGG"/>
    <property type="match status" value="1"/>
</dbReference>
<dbReference type="EMBL" id="CM001223">
    <property type="protein sequence ID" value="AES81697.1"/>
    <property type="molecule type" value="Genomic_DNA"/>
</dbReference>
<name>A2Q5K7_MEDTR</name>
<reference evidence="6" key="5">
    <citation type="submission" date="2015-04" db="UniProtKB">
        <authorList>
            <consortium name="EnsemblPlants"/>
        </authorList>
    </citation>
    <scope>IDENTIFICATION</scope>
    <source>
        <strain evidence="6">cv. Jemalong A17</strain>
    </source>
</reference>
<feature type="region of interest" description="Disordered" evidence="2">
    <location>
        <begin position="284"/>
        <end position="306"/>
    </location>
</feature>
<keyword evidence="7" id="KW-1185">Reference proteome</keyword>
<dbReference type="PANTHER" id="PTHR24128">
    <property type="entry name" value="HOMEOBOX PROTEIN WARIAI"/>
    <property type="match status" value="1"/>
</dbReference>
<organism evidence="4">
    <name type="scientific">Medicago truncatula</name>
    <name type="common">Barrel medic</name>
    <name type="synonym">Medicago tribuloides</name>
    <dbReference type="NCBI Taxonomy" id="3880"/>
    <lineage>
        <taxon>Eukaryota</taxon>
        <taxon>Viridiplantae</taxon>
        <taxon>Streptophyta</taxon>
        <taxon>Embryophyta</taxon>
        <taxon>Tracheophyta</taxon>
        <taxon>Spermatophyta</taxon>
        <taxon>Magnoliopsida</taxon>
        <taxon>eudicotyledons</taxon>
        <taxon>Gunneridae</taxon>
        <taxon>Pentapetalae</taxon>
        <taxon>rosids</taxon>
        <taxon>fabids</taxon>
        <taxon>Fabales</taxon>
        <taxon>Fabaceae</taxon>
        <taxon>Papilionoideae</taxon>
        <taxon>50 kb inversion clade</taxon>
        <taxon>NPAAA clade</taxon>
        <taxon>Hologalegina</taxon>
        <taxon>IRL clade</taxon>
        <taxon>Trifolieae</taxon>
        <taxon>Medicago</taxon>
    </lineage>
</organism>
<dbReference type="Pfam" id="PF12796">
    <property type="entry name" value="Ank_2"/>
    <property type="match status" value="1"/>
</dbReference>
<dbReference type="Gene3D" id="1.25.40.20">
    <property type="entry name" value="Ankyrin repeat-containing domain"/>
    <property type="match status" value="2"/>
</dbReference>
<dbReference type="HOGENOM" id="CLU_812264_0_0_1"/>
<dbReference type="EMBL" id="AC161749">
    <property type="protein sequence ID" value="ABN08907.1"/>
    <property type="molecule type" value="Genomic_DNA"/>
</dbReference>
<dbReference type="PANTHER" id="PTHR24128:SF106">
    <property type="entry name" value="ANKYRIN"/>
    <property type="match status" value="1"/>
</dbReference>
<reference evidence="4" key="2">
    <citation type="submission" date="2007-03" db="EMBL/GenBank/DDBJ databases">
        <authorList>
            <consortium name="The International Medicago Genome Annotation Group"/>
        </authorList>
    </citation>
    <scope>NUCLEOTIDE SEQUENCE</scope>
</reference>
<evidence type="ECO:0000256" key="2">
    <source>
        <dbReference type="SAM" id="MobiDB-lite"/>
    </source>
</evidence>
<dbReference type="InterPro" id="IPR036770">
    <property type="entry name" value="Ankyrin_rpt-contain_sf"/>
</dbReference>
<dbReference type="InterPro" id="IPR002110">
    <property type="entry name" value="Ankyrin_rpt"/>
</dbReference>
<feature type="compositionally biased region" description="Basic residues" evidence="2">
    <location>
        <begin position="290"/>
        <end position="305"/>
    </location>
</feature>
<dbReference type="Proteomes" id="UP000002051">
    <property type="component" value="Unassembled WGS sequence"/>
</dbReference>
<dbReference type="STRING" id="3880.A2Q5K7"/>
<gene>
    <name evidence="5" type="ordered locus">MTR_7g099580</name>
    <name evidence="4" type="ORF">MtrDRAFT_AC161749g3v2</name>
</gene>
<dbReference type="OMA" id="HENKSHS"/>
<accession>A2Q5K7</accession>
<feature type="compositionally biased region" description="Polar residues" evidence="2">
    <location>
        <begin position="230"/>
        <end position="240"/>
    </location>
</feature>
<reference evidence="5 7" key="3">
    <citation type="journal article" date="2011" name="Nature">
        <title>The Medicago genome provides insight into the evolution of rhizobial symbioses.</title>
        <authorList>
            <person name="Young N.D."/>
            <person name="Debelle F."/>
            <person name="Oldroyd G.E."/>
            <person name="Geurts R."/>
            <person name="Cannon S.B."/>
            <person name="Udvardi M.K."/>
            <person name="Benedito V.A."/>
            <person name="Mayer K.F."/>
            <person name="Gouzy J."/>
            <person name="Schoof H."/>
            <person name="Van de Peer Y."/>
            <person name="Proost S."/>
            <person name="Cook D.R."/>
            <person name="Meyers B.C."/>
            <person name="Spannagl M."/>
            <person name="Cheung F."/>
            <person name="De Mita S."/>
            <person name="Krishnakumar V."/>
            <person name="Gundlach H."/>
            <person name="Zhou S."/>
            <person name="Mudge J."/>
            <person name="Bharti A.K."/>
            <person name="Murray J.D."/>
            <person name="Naoumkina M.A."/>
            <person name="Rosen B."/>
            <person name="Silverstein K.A."/>
            <person name="Tang H."/>
            <person name="Rombauts S."/>
            <person name="Zhao P.X."/>
            <person name="Zhou P."/>
            <person name="Barbe V."/>
            <person name="Bardou P."/>
            <person name="Bechner M."/>
            <person name="Bellec A."/>
            <person name="Berger A."/>
            <person name="Berges H."/>
            <person name="Bidwell S."/>
            <person name="Bisseling T."/>
            <person name="Choisne N."/>
            <person name="Couloux A."/>
            <person name="Denny R."/>
            <person name="Deshpande S."/>
            <person name="Dai X."/>
            <person name="Doyle J.J."/>
            <person name="Dudez A.M."/>
            <person name="Farmer A.D."/>
            <person name="Fouteau S."/>
            <person name="Franken C."/>
            <person name="Gibelin C."/>
            <person name="Gish J."/>
            <person name="Goldstein S."/>
            <person name="Gonzalez A.J."/>
            <person name="Green P.J."/>
            <person name="Hallab A."/>
            <person name="Hartog M."/>
            <person name="Hua A."/>
            <person name="Humphray S.J."/>
            <person name="Jeong D.H."/>
            <person name="Jing Y."/>
            <person name="Jocker A."/>
            <person name="Kenton S.M."/>
            <person name="Kim D.J."/>
            <person name="Klee K."/>
            <person name="Lai H."/>
            <person name="Lang C."/>
            <person name="Lin S."/>
            <person name="Macmil S.L."/>
            <person name="Magdelenat G."/>
            <person name="Matthews L."/>
            <person name="McCorrison J."/>
            <person name="Monaghan E.L."/>
            <person name="Mun J.H."/>
            <person name="Najar F.Z."/>
            <person name="Nicholson C."/>
            <person name="Noirot C."/>
            <person name="O'Bleness M."/>
            <person name="Paule C.R."/>
            <person name="Poulain J."/>
            <person name="Prion F."/>
            <person name="Qin B."/>
            <person name="Qu C."/>
            <person name="Retzel E.F."/>
            <person name="Riddle C."/>
            <person name="Sallet E."/>
            <person name="Samain S."/>
            <person name="Samson N."/>
            <person name="Sanders I."/>
            <person name="Saurat O."/>
            <person name="Scarpelli C."/>
            <person name="Schiex T."/>
            <person name="Segurens B."/>
            <person name="Severin A.J."/>
            <person name="Sherrier D.J."/>
            <person name="Shi R."/>
            <person name="Sims S."/>
            <person name="Singer S.R."/>
            <person name="Sinharoy S."/>
            <person name="Sterck L."/>
            <person name="Viollet A."/>
            <person name="Wang B.B."/>
            <person name="Wang K."/>
            <person name="Wang M."/>
            <person name="Wang X."/>
            <person name="Warfsmann J."/>
            <person name="Weissenbach J."/>
            <person name="White D.D."/>
            <person name="White J.D."/>
            <person name="Wiley G.B."/>
            <person name="Wincker P."/>
            <person name="Xing Y."/>
            <person name="Yang L."/>
            <person name="Yao Z."/>
            <person name="Ying F."/>
            <person name="Zhai J."/>
            <person name="Zhou L."/>
            <person name="Zuber A."/>
            <person name="Denarie J."/>
            <person name="Dixon R.A."/>
            <person name="May G.D."/>
            <person name="Schwartz D.C."/>
            <person name="Rogers J."/>
            <person name="Quetier F."/>
            <person name="Town C.D."/>
            <person name="Roe B.A."/>
        </authorList>
    </citation>
    <scope>NUCLEOTIDE SEQUENCE [LARGE SCALE GENOMIC DNA]</scope>
    <source>
        <strain evidence="5">A17</strain>
        <strain evidence="6 7">cv. Jemalong A17</strain>
    </source>
</reference>
<dbReference type="GO" id="GO:0005886">
    <property type="term" value="C:plasma membrane"/>
    <property type="evidence" value="ECO:0007669"/>
    <property type="project" value="UniProtKB-SubCell"/>
</dbReference>
<evidence type="ECO:0000256" key="1">
    <source>
        <dbReference type="ARBA" id="ARBA00004413"/>
    </source>
</evidence>
<evidence type="ECO:0000313" key="6">
    <source>
        <dbReference type="EnsemblPlants" id="AES81697"/>
    </source>
</evidence>
<dbReference type="eggNOG" id="KOG0504">
    <property type="taxonomic scope" value="Eukaryota"/>
</dbReference>